<evidence type="ECO:0000259" key="6">
    <source>
        <dbReference type="Pfam" id="PF00296"/>
    </source>
</evidence>
<dbReference type="EMBL" id="BPQH01000003">
    <property type="protein sequence ID" value="GJD48330.1"/>
    <property type="molecule type" value="Genomic_DNA"/>
</dbReference>
<comment type="caution">
    <text evidence="7">The sequence shown here is derived from an EMBL/GenBank/DDBJ whole genome shotgun (WGS) entry which is preliminary data.</text>
</comment>
<protein>
    <submittedName>
        <fullName evidence="7">Dimethyl-sulfide monooxygenase</fullName>
    </submittedName>
</protein>
<sequence length="476" mass="51972">MTKPIRVNGFAIHSPVHLSPGLWTHPRDRSLDFHRLSHWTDLARLLERGLFESLFIADGIGIHDVYGGTAAAALRRAAQVPKHDPMLLVSAMAAVTAHLGFGITASVSYEPPFTLARRFSTLDHLTEGRIAWNVVTGYSAAASRAVGRPGITAHDTRYDIADEFLDVVYRLWEESWEDGAVLRDRERGLFADPDRIHRIVHAGEHFRMEGIHLVDPSPQRTPFLFQAGASHRGRDFAAAHAEAVFLSDPSRTAIAATVADTRGRAAARGRDPADLLFFALMTVVVGRTEAEARDKHRDYLAHVDPEGALALFSGWTGIDLSAYALDDPFPVIRRDNAVTSMVDSFARSERTWTIREIVTHNAIGGRGPVLVGSASQVADALEAWMDETDIDGFNLSYAVTPEGYGDFIDLVVPELQRRGRYKTAYAPGPLRQKLYGPGRRLLPASHPAARFRAQAAPAAGATEAARATAAAPAATR</sequence>
<reference evidence="7" key="1">
    <citation type="journal article" date="2021" name="Front. Microbiol.">
        <title>Comprehensive Comparative Genomics and Phenotyping of Methylobacterium Species.</title>
        <authorList>
            <person name="Alessa O."/>
            <person name="Ogura Y."/>
            <person name="Fujitani Y."/>
            <person name="Takami H."/>
            <person name="Hayashi T."/>
            <person name="Sahin N."/>
            <person name="Tani A."/>
        </authorList>
    </citation>
    <scope>NUCLEOTIDE SEQUENCE</scope>
    <source>
        <strain evidence="7">KCTC 52305</strain>
    </source>
</reference>
<gene>
    <name evidence="7" type="primary">dmoA_2</name>
    <name evidence="7" type="ORF">OPKNFCMD_1048</name>
</gene>
<evidence type="ECO:0000256" key="2">
    <source>
        <dbReference type="ARBA" id="ARBA00022643"/>
    </source>
</evidence>
<reference evidence="7" key="2">
    <citation type="submission" date="2021-08" db="EMBL/GenBank/DDBJ databases">
        <authorList>
            <person name="Tani A."/>
            <person name="Ola A."/>
            <person name="Ogura Y."/>
            <person name="Katsura K."/>
            <person name="Hayashi T."/>
        </authorList>
    </citation>
    <scope>NUCLEOTIDE SEQUENCE</scope>
    <source>
        <strain evidence="7">KCTC 52305</strain>
    </source>
</reference>
<dbReference type="PANTHER" id="PTHR30011">
    <property type="entry name" value="ALKANESULFONATE MONOOXYGENASE-RELATED"/>
    <property type="match status" value="1"/>
</dbReference>
<dbReference type="Pfam" id="PF00296">
    <property type="entry name" value="Bac_luciferase"/>
    <property type="match status" value="1"/>
</dbReference>
<keyword evidence="3" id="KW-0560">Oxidoreductase</keyword>
<name>A0ABQ4QSM6_9HYPH</name>
<evidence type="ECO:0000313" key="7">
    <source>
        <dbReference type="EMBL" id="GJD48330.1"/>
    </source>
</evidence>
<keyword evidence="8" id="KW-1185">Reference proteome</keyword>
<accession>A0ABQ4QSM6</accession>
<dbReference type="InterPro" id="IPR036661">
    <property type="entry name" value="Luciferase-like_sf"/>
</dbReference>
<evidence type="ECO:0000256" key="4">
    <source>
        <dbReference type="ARBA" id="ARBA00023033"/>
    </source>
</evidence>
<feature type="domain" description="Luciferase-like" evidence="6">
    <location>
        <begin position="34"/>
        <end position="384"/>
    </location>
</feature>
<dbReference type="NCBIfam" id="TIGR03860">
    <property type="entry name" value="FMN_nitrolo"/>
    <property type="match status" value="1"/>
</dbReference>
<evidence type="ECO:0000256" key="5">
    <source>
        <dbReference type="ARBA" id="ARBA00033748"/>
    </source>
</evidence>
<evidence type="ECO:0000256" key="1">
    <source>
        <dbReference type="ARBA" id="ARBA00022630"/>
    </source>
</evidence>
<dbReference type="InterPro" id="IPR016215">
    <property type="entry name" value="NTA_MOA"/>
</dbReference>
<comment type="similarity">
    <text evidence="5">Belongs to the NtaA/SnaA/DszA monooxygenase family.</text>
</comment>
<dbReference type="PIRSF" id="PIRSF000337">
    <property type="entry name" value="NTA_MOA"/>
    <property type="match status" value="1"/>
</dbReference>
<dbReference type="InterPro" id="IPR051260">
    <property type="entry name" value="Diverse_substr_monoxygenases"/>
</dbReference>
<dbReference type="Proteomes" id="UP001055167">
    <property type="component" value="Unassembled WGS sequence"/>
</dbReference>
<keyword evidence="4 7" id="KW-0503">Monooxygenase</keyword>
<evidence type="ECO:0000313" key="8">
    <source>
        <dbReference type="Proteomes" id="UP001055167"/>
    </source>
</evidence>
<keyword evidence="2" id="KW-0288">FMN</keyword>
<keyword evidence="1" id="KW-0285">Flavoprotein</keyword>
<dbReference type="PANTHER" id="PTHR30011:SF16">
    <property type="entry name" value="C2H2 FINGER DOMAIN TRANSCRIPTION FACTOR (EUROFUNG)-RELATED"/>
    <property type="match status" value="1"/>
</dbReference>
<dbReference type="RefSeq" id="WP_128566240.1">
    <property type="nucleotide sequence ID" value="NZ_BPQH01000003.1"/>
</dbReference>
<dbReference type="SUPFAM" id="SSF51679">
    <property type="entry name" value="Bacterial luciferase-like"/>
    <property type="match status" value="1"/>
</dbReference>
<evidence type="ECO:0000256" key="3">
    <source>
        <dbReference type="ARBA" id="ARBA00023002"/>
    </source>
</evidence>
<dbReference type="Gene3D" id="3.20.20.30">
    <property type="entry name" value="Luciferase-like domain"/>
    <property type="match status" value="1"/>
</dbReference>
<organism evidence="7 8">
    <name type="scientific">Methylobacterium crusticola</name>
    <dbReference type="NCBI Taxonomy" id="1697972"/>
    <lineage>
        <taxon>Bacteria</taxon>
        <taxon>Pseudomonadati</taxon>
        <taxon>Pseudomonadota</taxon>
        <taxon>Alphaproteobacteria</taxon>
        <taxon>Hyphomicrobiales</taxon>
        <taxon>Methylobacteriaceae</taxon>
        <taxon>Methylobacterium</taxon>
    </lineage>
</organism>
<dbReference type="InterPro" id="IPR011251">
    <property type="entry name" value="Luciferase-like_dom"/>
</dbReference>
<proteinExistence type="inferred from homology"/>
<dbReference type="GO" id="GO:0004497">
    <property type="term" value="F:monooxygenase activity"/>
    <property type="evidence" value="ECO:0007669"/>
    <property type="project" value="UniProtKB-KW"/>
</dbReference>